<evidence type="ECO:0000313" key="3">
    <source>
        <dbReference type="Proteomes" id="UP000244174"/>
    </source>
</evidence>
<keyword evidence="1" id="KW-1133">Transmembrane helix</keyword>
<accession>A0A2T6AKD8</accession>
<feature type="transmembrane region" description="Helical" evidence="1">
    <location>
        <begin position="12"/>
        <end position="29"/>
    </location>
</feature>
<evidence type="ECO:0000256" key="1">
    <source>
        <dbReference type="SAM" id="Phobius"/>
    </source>
</evidence>
<sequence length="30" mass="3548">MIQDYNNIYRNIILALSVVLAVFIVFKYLT</sequence>
<dbReference type="AlphaFoldDB" id="A0A2T6AKD8"/>
<dbReference type="EMBL" id="QBKQ01000001">
    <property type="protein sequence ID" value="PTX44247.1"/>
    <property type="molecule type" value="Genomic_DNA"/>
</dbReference>
<evidence type="ECO:0000313" key="2">
    <source>
        <dbReference type="EMBL" id="PTX44247.1"/>
    </source>
</evidence>
<proteinExistence type="predicted"/>
<protein>
    <submittedName>
        <fullName evidence="2">Uncharacterized protein</fullName>
    </submittedName>
</protein>
<comment type="caution">
    <text evidence="2">The sequence shown here is derived from an EMBL/GenBank/DDBJ whole genome shotgun (WGS) entry which is preliminary data.</text>
</comment>
<name>A0A2T6AKD8_9FLAO</name>
<organism evidence="2 3">
    <name type="scientific">Christiangramia gaetbulicola</name>
    <dbReference type="NCBI Taxonomy" id="703340"/>
    <lineage>
        <taxon>Bacteria</taxon>
        <taxon>Pseudomonadati</taxon>
        <taxon>Bacteroidota</taxon>
        <taxon>Flavobacteriia</taxon>
        <taxon>Flavobacteriales</taxon>
        <taxon>Flavobacteriaceae</taxon>
        <taxon>Christiangramia</taxon>
    </lineage>
</organism>
<dbReference type="Proteomes" id="UP000244174">
    <property type="component" value="Unassembled WGS sequence"/>
</dbReference>
<gene>
    <name evidence="2" type="ORF">C8P64_0220</name>
</gene>
<keyword evidence="3" id="KW-1185">Reference proteome</keyword>
<keyword evidence="1" id="KW-0812">Transmembrane</keyword>
<reference evidence="2 3" key="1">
    <citation type="submission" date="2018-04" db="EMBL/GenBank/DDBJ databases">
        <title>Genomic Encyclopedia of Archaeal and Bacterial Type Strains, Phase II (KMG-II): from individual species to whole genera.</title>
        <authorList>
            <person name="Goeker M."/>
        </authorList>
    </citation>
    <scope>NUCLEOTIDE SEQUENCE [LARGE SCALE GENOMIC DNA]</scope>
    <source>
        <strain evidence="2 3">DSM 23082</strain>
    </source>
</reference>
<keyword evidence="1" id="KW-0472">Membrane</keyword>